<evidence type="ECO:0000313" key="1">
    <source>
        <dbReference type="EMBL" id="MCL1118315.1"/>
    </source>
</evidence>
<dbReference type="EMBL" id="JAKILK010000008">
    <property type="protein sequence ID" value="MCL1118315.1"/>
    <property type="molecule type" value="Genomic_DNA"/>
</dbReference>
<organism evidence="1 2">
    <name type="scientific">Shewanella aestuarii</name>
    <dbReference type="NCBI Taxonomy" id="1028752"/>
    <lineage>
        <taxon>Bacteria</taxon>
        <taxon>Pseudomonadati</taxon>
        <taxon>Pseudomonadota</taxon>
        <taxon>Gammaproteobacteria</taxon>
        <taxon>Alteromonadales</taxon>
        <taxon>Shewanellaceae</taxon>
        <taxon>Shewanella</taxon>
    </lineage>
</organism>
<comment type="caution">
    <text evidence="1">The sequence shown here is derived from an EMBL/GenBank/DDBJ whole genome shotgun (WGS) entry which is preliminary data.</text>
</comment>
<proteinExistence type="predicted"/>
<dbReference type="Proteomes" id="UP001203212">
    <property type="component" value="Unassembled WGS sequence"/>
</dbReference>
<accession>A0ABT0L492</accession>
<protein>
    <recommendedName>
        <fullName evidence="3">Response regulator</fullName>
    </recommendedName>
</protein>
<dbReference type="RefSeq" id="WP_188842351.1">
    <property type="nucleotide sequence ID" value="NZ_BMOT01000008.1"/>
</dbReference>
<gene>
    <name evidence="1" type="ORF">L2689_13825</name>
</gene>
<keyword evidence="2" id="KW-1185">Reference proteome</keyword>
<reference evidence="1 2" key="1">
    <citation type="submission" date="2022-01" db="EMBL/GenBank/DDBJ databases">
        <title>Whole genome-based taxonomy of the Shewanellaceae.</title>
        <authorList>
            <person name="Martin-Rodriguez A.J."/>
        </authorList>
    </citation>
    <scope>NUCLEOTIDE SEQUENCE [LARGE SCALE GENOMIC DNA]</scope>
    <source>
        <strain evidence="1 2">JCM 17801</strain>
    </source>
</reference>
<evidence type="ECO:0008006" key="3">
    <source>
        <dbReference type="Google" id="ProtNLM"/>
    </source>
</evidence>
<evidence type="ECO:0000313" key="2">
    <source>
        <dbReference type="Proteomes" id="UP001203212"/>
    </source>
</evidence>
<name>A0ABT0L492_9GAMM</name>
<sequence>MTESKIRINETLFNIFKEANQIKFSTLGLKELLFKHHPEMTSKQASQIAHRTLKKMLTIGFFSRSKDKNIIVFLKTSSFDINRLTASKPRHQDNSIELQKSNNIDVLRHLKATLNQYQIDLLSHIGEAEEFNRLFKAYPEAKKALYDRYMAARNESSSMLGKIKAVETCISALEG</sequence>